<dbReference type="AlphaFoldDB" id="B3QMM9"/>
<keyword evidence="3" id="KW-1185">Reference proteome</keyword>
<keyword evidence="1" id="KW-0472">Membrane</keyword>
<sequence>MVKKKKYIHRILFLQPAQQLVTWIFSTSIICAIVIVLDLGGIIKVKIQTSVFVEFASLIAGISGTVGAIMVGFIISKLQSIESGRQLWYIELKHELKEMRDVLHSLVYEYFQLCEPLDKCIQYLENLNIRTDLFAVKLDWDTIQKPSRLAFGDADIDVKNKNVYSLIQSIVHVEEYIDELRISWVASNVVGSLLRDCSNKLFALLLLSLGFMAFFAISDAEYSFNSYLFLVFIVAFLMYIGIVLVEIIIHTNDFVRNVNSSNNGKMDDLELRD</sequence>
<name>B3QMM9_CHLP8</name>
<dbReference type="EMBL" id="CP001099">
    <property type="protein sequence ID" value="ACF11182.1"/>
    <property type="molecule type" value="Genomic_DNA"/>
</dbReference>
<feature type="transmembrane region" description="Helical" evidence="1">
    <location>
        <begin position="224"/>
        <end position="249"/>
    </location>
</feature>
<dbReference type="KEGG" id="cpc:Cpar_0765"/>
<dbReference type="Proteomes" id="UP000008811">
    <property type="component" value="Chromosome"/>
</dbReference>
<evidence type="ECO:0000256" key="1">
    <source>
        <dbReference type="SAM" id="Phobius"/>
    </source>
</evidence>
<evidence type="ECO:0008006" key="4">
    <source>
        <dbReference type="Google" id="ProtNLM"/>
    </source>
</evidence>
<organism evidence="2 3">
    <name type="scientific">Chlorobaculum parvum (strain DSM 263 / NCIMB 8327)</name>
    <name type="common">Chlorobium vibrioforme subsp. thiosulfatophilum</name>
    <dbReference type="NCBI Taxonomy" id="517417"/>
    <lineage>
        <taxon>Bacteria</taxon>
        <taxon>Pseudomonadati</taxon>
        <taxon>Chlorobiota</taxon>
        <taxon>Chlorobiia</taxon>
        <taxon>Chlorobiales</taxon>
        <taxon>Chlorobiaceae</taxon>
        <taxon>Chlorobaculum</taxon>
    </lineage>
</organism>
<dbReference type="RefSeq" id="WP_012502015.1">
    <property type="nucleotide sequence ID" value="NC_011027.1"/>
</dbReference>
<feature type="transmembrane region" description="Helical" evidence="1">
    <location>
        <begin position="20"/>
        <end position="43"/>
    </location>
</feature>
<accession>B3QMM9</accession>
<protein>
    <recommendedName>
        <fullName evidence="4">DUF4239 domain-containing protein</fullName>
    </recommendedName>
</protein>
<gene>
    <name evidence="2" type="ordered locus">Cpar_0765</name>
</gene>
<reference evidence="2" key="1">
    <citation type="submission" date="2008-06" db="EMBL/GenBank/DDBJ databases">
        <title>Complete sequence of Chlorobaculum parvum NCIB 8327.</title>
        <authorList>
            <consortium name="US DOE Joint Genome Institute"/>
            <person name="Lucas S."/>
            <person name="Copeland A."/>
            <person name="Lapidus A."/>
            <person name="Glavina del Rio T."/>
            <person name="Dalin E."/>
            <person name="Tice H."/>
            <person name="Bruce D."/>
            <person name="Goodwin L."/>
            <person name="Pitluck S."/>
            <person name="Schmutz J."/>
            <person name="Larimer F."/>
            <person name="Land M."/>
            <person name="Hauser L."/>
            <person name="Kyrpides N."/>
            <person name="Mikhailova N."/>
            <person name="Zhao F."/>
            <person name="Li T."/>
            <person name="Liu Z."/>
            <person name="Overmann J."/>
            <person name="Bryant D.A."/>
            <person name="Richardson P."/>
        </authorList>
    </citation>
    <scope>NUCLEOTIDE SEQUENCE [LARGE SCALE GENOMIC DNA]</scope>
    <source>
        <strain evidence="2">NCIB 8327</strain>
    </source>
</reference>
<evidence type="ECO:0000313" key="2">
    <source>
        <dbReference type="EMBL" id="ACF11182.1"/>
    </source>
</evidence>
<dbReference type="HOGENOM" id="CLU_1018189_0_0_10"/>
<keyword evidence="1" id="KW-1133">Transmembrane helix</keyword>
<feature type="transmembrane region" description="Helical" evidence="1">
    <location>
        <begin position="55"/>
        <end position="75"/>
    </location>
</feature>
<proteinExistence type="predicted"/>
<evidence type="ECO:0000313" key="3">
    <source>
        <dbReference type="Proteomes" id="UP000008811"/>
    </source>
</evidence>
<feature type="transmembrane region" description="Helical" evidence="1">
    <location>
        <begin position="201"/>
        <end position="218"/>
    </location>
</feature>
<keyword evidence="1" id="KW-0812">Transmembrane</keyword>